<reference evidence="1" key="2">
    <citation type="journal article" date="2015" name="Fish Shellfish Immunol.">
        <title>Early steps in the European eel (Anguilla anguilla)-Vibrio vulnificus interaction in the gills: Role of the RtxA13 toxin.</title>
        <authorList>
            <person name="Callol A."/>
            <person name="Pajuelo D."/>
            <person name="Ebbesson L."/>
            <person name="Teles M."/>
            <person name="MacKenzie S."/>
            <person name="Amaro C."/>
        </authorList>
    </citation>
    <scope>NUCLEOTIDE SEQUENCE</scope>
</reference>
<reference evidence="1" key="1">
    <citation type="submission" date="2014-11" db="EMBL/GenBank/DDBJ databases">
        <authorList>
            <person name="Amaro Gonzalez C."/>
        </authorList>
    </citation>
    <scope>NUCLEOTIDE SEQUENCE</scope>
</reference>
<dbReference type="AlphaFoldDB" id="A0A0E9SGF1"/>
<dbReference type="EMBL" id="GBXM01068984">
    <property type="protein sequence ID" value="JAH39593.1"/>
    <property type="molecule type" value="Transcribed_RNA"/>
</dbReference>
<sequence length="80" mass="9126">MLVKCCNQWIRSKNNILSCMGCCRCGGSLDFFVFGLGSVCAYFHEKRCEIILGFACHICKTGSRRGTTLHPFRSERRHFS</sequence>
<name>A0A0E9SGF1_ANGAN</name>
<protein>
    <submittedName>
        <fullName evidence="1">Uncharacterized protein</fullName>
    </submittedName>
</protein>
<evidence type="ECO:0000313" key="1">
    <source>
        <dbReference type="EMBL" id="JAH39593.1"/>
    </source>
</evidence>
<proteinExistence type="predicted"/>
<accession>A0A0E9SGF1</accession>
<organism evidence="1">
    <name type="scientific">Anguilla anguilla</name>
    <name type="common">European freshwater eel</name>
    <name type="synonym">Muraena anguilla</name>
    <dbReference type="NCBI Taxonomy" id="7936"/>
    <lineage>
        <taxon>Eukaryota</taxon>
        <taxon>Metazoa</taxon>
        <taxon>Chordata</taxon>
        <taxon>Craniata</taxon>
        <taxon>Vertebrata</taxon>
        <taxon>Euteleostomi</taxon>
        <taxon>Actinopterygii</taxon>
        <taxon>Neopterygii</taxon>
        <taxon>Teleostei</taxon>
        <taxon>Anguilliformes</taxon>
        <taxon>Anguillidae</taxon>
        <taxon>Anguilla</taxon>
    </lineage>
</organism>